<evidence type="ECO:0000313" key="2">
    <source>
        <dbReference type="Proteomes" id="UP000037891"/>
    </source>
</evidence>
<protein>
    <recommendedName>
        <fullName evidence="3">Phospholipase D-like domain-containing protein</fullName>
    </recommendedName>
</protein>
<reference evidence="1 2" key="1">
    <citation type="submission" date="2015-07" db="EMBL/GenBank/DDBJ databases">
        <authorList>
            <person name="Noorani M."/>
        </authorList>
    </citation>
    <scope>NUCLEOTIDE SEQUENCE [LARGE SCALE GENOMIC DNA]</scope>
    <source>
        <strain evidence="1 2">0788_9</strain>
    </source>
</reference>
<dbReference type="RefSeq" id="WP_054086871.1">
    <property type="nucleotide sequence ID" value="NZ_LGLN01000067.1"/>
</dbReference>
<proteinExistence type="predicted"/>
<accession>A0A0N0XAF9</accession>
<reference evidence="1 2" key="2">
    <citation type="submission" date="2015-10" db="EMBL/GenBank/DDBJ databases">
        <title>Comparative genomics and high-throughput reverse genetic screens identify a new phytobacterial MAMP and an Arabidopsis receptor required for immune elicitation.</title>
        <authorList>
            <person name="Mott G.A."/>
            <person name="Thakur S."/>
            <person name="Wang P.W."/>
            <person name="Desveaux D."/>
            <person name="Guttman D.S."/>
        </authorList>
    </citation>
    <scope>NUCLEOTIDE SEQUENCE [LARGE SCALE GENOMIC DNA]</scope>
    <source>
        <strain evidence="1 2">0788_9</strain>
    </source>
</reference>
<sequence length="469" mass="53910">MSFDLLSVPEGYQLDLALVIAPYVDVKFMDALVKRMNPRRLCLLVDDSVRPEDLQGFHKARRKGVKLEIRLGRAAGLMHMKAFYFEFIREEAPKRRKRRLLFGSANATNAAFLGSRNAELIADLDLAIQHDADIADYFSGILATFNTESTTVIEGAEIWPSQMPKLYLPKFKSIVPSAMPFGFDTWLQRGLLAAQYRNAPQFAILSIQLKKALPQDMVAKIFASRSFTEKGDRDIVRYGYMNSSSDIAVDEAEIPRWKSRYGVWTHLGDWISYECYKSHGTRMKSKASSARHAKISKLLGRAHDAGWRREKIDALLGALAEVWKDLEASGVIPSLYLESKNGNLNSTFYEQRLIQKLEQDLHLAQDEDFKNRYVNGYDFPDVPRFRQDVIAWERFVYSWCESIAVEAVKKLTPSLVAQRIRHAMEHEGLNLIDLEPKEIGSFLRENWEKGWEDYDMTLGEWIIAYHEYS</sequence>
<evidence type="ECO:0000313" key="1">
    <source>
        <dbReference type="EMBL" id="KPC27624.1"/>
    </source>
</evidence>
<evidence type="ECO:0008006" key="3">
    <source>
        <dbReference type="Google" id="ProtNLM"/>
    </source>
</evidence>
<dbReference type="Proteomes" id="UP000037891">
    <property type="component" value="Unassembled WGS sequence"/>
</dbReference>
<dbReference type="EMBL" id="LGLN01000067">
    <property type="protein sequence ID" value="KPC27624.1"/>
    <property type="molecule type" value="Genomic_DNA"/>
</dbReference>
<comment type="caution">
    <text evidence="1">The sequence shown here is derived from an EMBL/GenBank/DDBJ whole genome shotgun (WGS) entry which is preliminary data.</text>
</comment>
<dbReference type="AlphaFoldDB" id="A0A0N0XAF9"/>
<name>A0A0N0XAF9_PSESX</name>
<gene>
    <name evidence="1" type="ORF">ABJ99_0120</name>
</gene>
<dbReference type="PATRIC" id="fig|81035.3.peg.146"/>
<organism evidence="1 2">
    <name type="scientific">Pseudomonas syringae pv. cilantro</name>
    <dbReference type="NCBI Taxonomy" id="81035"/>
    <lineage>
        <taxon>Bacteria</taxon>
        <taxon>Pseudomonadati</taxon>
        <taxon>Pseudomonadota</taxon>
        <taxon>Gammaproteobacteria</taxon>
        <taxon>Pseudomonadales</taxon>
        <taxon>Pseudomonadaceae</taxon>
        <taxon>Pseudomonas</taxon>
        <taxon>Pseudomonas syringae</taxon>
    </lineage>
</organism>